<comment type="caution">
    <text evidence="2">The sequence shown here is derived from an EMBL/GenBank/DDBJ whole genome shotgun (WGS) entry which is preliminary data.</text>
</comment>
<name>A0A2S6N5L4_9HYPH</name>
<dbReference type="PANTHER" id="PTHR14289:SF16">
    <property type="entry name" value="POLYMERASE DELTA-INTERACTING PROTEIN 2"/>
    <property type="match status" value="1"/>
</dbReference>
<dbReference type="PANTHER" id="PTHR14289">
    <property type="entry name" value="F-BOX ONLY PROTEIN 3"/>
    <property type="match status" value="1"/>
</dbReference>
<dbReference type="InterPro" id="IPR007474">
    <property type="entry name" value="ApaG_domain"/>
</dbReference>
<gene>
    <name evidence="2" type="ORF">CCR94_14740</name>
</gene>
<dbReference type="AlphaFoldDB" id="A0A2S6N5L4"/>
<reference evidence="2 3" key="1">
    <citation type="journal article" date="2018" name="Arch. Microbiol.">
        <title>New insights into the metabolic potential of the phototrophic purple bacterium Rhodopila globiformis DSM 161(T) from its draft genome sequence and evidence for a vanadium-dependent nitrogenase.</title>
        <authorList>
            <person name="Imhoff J.F."/>
            <person name="Rahn T."/>
            <person name="Kunzel S."/>
            <person name="Neulinger S.C."/>
        </authorList>
    </citation>
    <scope>NUCLEOTIDE SEQUENCE [LARGE SCALE GENOMIC DNA]</scope>
    <source>
        <strain evidence="2 3">DSM 16996</strain>
    </source>
</reference>
<dbReference type="OrthoDB" id="9795226at2"/>
<evidence type="ECO:0000256" key="1">
    <source>
        <dbReference type="ARBA" id="ARBA00017693"/>
    </source>
</evidence>
<proteinExistence type="inferred from homology"/>
<dbReference type="GO" id="GO:0070987">
    <property type="term" value="P:error-free translesion synthesis"/>
    <property type="evidence" value="ECO:0007669"/>
    <property type="project" value="TreeGrafter"/>
</dbReference>
<dbReference type="HAMAP" id="MF_00791">
    <property type="entry name" value="ApaG"/>
    <property type="match status" value="1"/>
</dbReference>
<evidence type="ECO:0000313" key="2">
    <source>
        <dbReference type="EMBL" id="PPQ29888.1"/>
    </source>
</evidence>
<accession>A0A2S6N5L4</accession>
<sequence>MYRAVTQNIEIIAIPLYAPERSAPEEGRYFWTYTIEIVNHGPVQVQLVSRTWRITDAAGHVETVCGPGVVGEAPILEPSGSFRYTSGCALATASGIMSGSYRMVDADGHAFDAEIPAFSLDSPVERRVLN</sequence>
<evidence type="ECO:0000313" key="3">
    <source>
        <dbReference type="Proteomes" id="UP000239089"/>
    </source>
</evidence>
<dbReference type="Proteomes" id="UP000239089">
    <property type="component" value="Unassembled WGS sequence"/>
</dbReference>
<organism evidence="2 3">
    <name type="scientific">Rhodoblastus sphagnicola</name>
    <dbReference type="NCBI Taxonomy" id="333368"/>
    <lineage>
        <taxon>Bacteria</taxon>
        <taxon>Pseudomonadati</taxon>
        <taxon>Pseudomonadota</taxon>
        <taxon>Alphaproteobacteria</taxon>
        <taxon>Hyphomicrobiales</taxon>
        <taxon>Rhodoblastaceae</taxon>
        <taxon>Rhodoblastus</taxon>
    </lineage>
</organism>
<dbReference type="InterPro" id="IPR023065">
    <property type="entry name" value="Uncharacterised_ApaG"/>
</dbReference>
<keyword evidence="3" id="KW-1185">Reference proteome</keyword>
<dbReference type="SUPFAM" id="SSF110069">
    <property type="entry name" value="ApaG-like"/>
    <property type="match status" value="1"/>
</dbReference>
<dbReference type="RefSeq" id="WP_104508598.1">
    <property type="nucleotide sequence ID" value="NZ_JACIGC010000003.1"/>
</dbReference>
<dbReference type="NCBIfam" id="NF003967">
    <property type="entry name" value="PRK05461.1"/>
    <property type="match status" value="1"/>
</dbReference>
<protein>
    <recommendedName>
        <fullName evidence="1">Protein ApaG</fullName>
    </recommendedName>
</protein>
<dbReference type="PROSITE" id="PS51087">
    <property type="entry name" value="APAG"/>
    <property type="match status" value="1"/>
</dbReference>
<dbReference type="EMBL" id="NHSJ01000087">
    <property type="protein sequence ID" value="PPQ29888.1"/>
    <property type="molecule type" value="Genomic_DNA"/>
</dbReference>
<dbReference type="InterPro" id="IPR036767">
    <property type="entry name" value="ApaG_sf"/>
</dbReference>
<dbReference type="Gene3D" id="2.60.40.1470">
    <property type="entry name" value="ApaG domain"/>
    <property type="match status" value="1"/>
</dbReference>
<dbReference type="Pfam" id="PF04379">
    <property type="entry name" value="DUF525"/>
    <property type="match status" value="1"/>
</dbReference>